<dbReference type="EMBL" id="SJPG01000001">
    <property type="protein sequence ID" value="TWT62938.1"/>
    <property type="molecule type" value="Genomic_DNA"/>
</dbReference>
<sequence>MDLKYRRGFRSNTFFYGILVICVWGLCFAATSNRVIAQDEQAEQPAVNPLQNFLKKFLNPNNPAPAPADDIAEKQEPSEPIDSSVPFVREHKMILENAKTRVQLGQWPEAIKIYQTMLDSSANSIVQGSDGEYRSVRWEIQRQIAQLPEVAREMYLQTYSGLARRMLDDAYESSDMNHVREVAEKYFLTDAGQAAANRIASIHVDRGEFAIAALWYERLVNAGGELTQDPLWRFKVESVYEQAGLRNEEERPWEAMTKVEEQGLNRRLPGDSLEAVRKAWSTVGDFFNPPLEDWLYPGGAAHRSGQAAGTLPLLLSVWSQPTTEHPQILDQMEQLIDDLEVSQIPVIPAMQPISVKGKIIFRTFEGLCVVDGESGQILWETRDDISPAMLLTTTSKSAKQFLQQRGVVIKVNGVAVNPYFGYQAEQHPLTNFLFRNAVHGAVSSDGQAVYSIEENALLSNQSAYNYYSNRSLADNDPYHRDWGTNRLSSYDIETGRQLWSIGGSRVAETIDSPLAGTFFLGTPLIEAGDLFVLGEQEGAIRMHCLRAEDGQLQWSQVIAYTEVPMDRDASRRWWPAQIALSGGVLVCPTNIGLLVGVDRASHEILWVSRYADKTQKDQNSIQMRRGGYVMTNPGTIKDRWFPTPPMIINQTVILAPPEVQMLAGYRLSDGKELWRINSESGGLYPAGSFNGELIVVNRAGLVGYDVKTGRKLWERNFLDYADANNGDLLLPSGRGLVSEDRFLIPMGGKEIWYFDLKERKFTGRAGLGEENLTLGNLIMSRGRLVSASPDQVVQFDPKEDVEREINTRLALDKKDFRALSKQAQILSLEKDYDLSLATLNQIDASALHGQEKQFYRQQMQDVLFGLVEQDSDRKEEYLKLLAEYVTSESDQQRYLRLLAQVQIETRQFAGAFESYTQLSQFGDRKLVRDHGHPSLLVRQDVWLNARLQELWSESTGEVSSQISQFVSEASWAAIQSKDREQLLKVIRLYGFHPDTIDVYLAVVELGINEQNFALSEYALKCLGQFDDPCIRASAIAGRADLLREFGLPEDARYMGAKLSEFDQDLVLLDGLTVQDWLEEQEVSNDEKPHSNITSHWSDEEFEVSHMGISQWNQQRGTINLDVGKAPYFQQHRFQYAQQQPRITVFDNRTDEVTWSIPIQQMEQAQAATVLPIRVRGHVMTLYSRGLVQCYSLPDRRLLWAHPVSRQSGAVGVTNAGKQPMSSLQKAKSAASRFRLNQNRNVYGPLVLNTDTTVYYFGRNELIAADVLNGEIRWIRRGIPRRAMIYGDDTQLCIATPALSQAVLVDARDGRTLESKDLEKLLSNGIAITGETVITVDRNEPAAAFSRQFGNEDTTHQIQKTHVVEGRSLRTKETIWSLQIDENEYVGQIDDDRFAIVELNGLAHLHDSHTGDLLQTIRIAELNSELAKLKELFMFMDGPRLYLVGNKSTNHSTYLNIYSQRVNGTIFCLDLEQEELAWSYETEKLNLVLEEIDQLPVLVLAGTKHQQKHKLYVGTFHVTILDKITGKVIIEEELLNQNQVQRITWSEHDKQISLHAYNSVITLQPKRNVAKNEPKVE</sequence>
<reference evidence="3 4" key="1">
    <citation type="submission" date="2019-02" db="EMBL/GenBank/DDBJ databases">
        <title>Deep-cultivation of Planctomycetes and their phenomic and genomic characterization uncovers novel biology.</title>
        <authorList>
            <person name="Wiegand S."/>
            <person name="Jogler M."/>
            <person name="Boedeker C."/>
            <person name="Pinto D."/>
            <person name="Vollmers J."/>
            <person name="Rivas-Marin E."/>
            <person name="Kohn T."/>
            <person name="Peeters S.H."/>
            <person name="Heuer A."/>
            <person name="Rast P."/>
            <person name="Oberbeckmann S."/>
            <person name="Bunk B."/>
            <person name="Jeske O."/>
            <person name="Meyerdierks A."/>
            <person name="Storesund J.E."/>
            <person name="Kallscheuer N."/>
            <person name="Luecker S."/>
            <person name="Lage O.M."/>
            <person name="Pohl T."/>
            <person name="Merkel B.J."/>
            <person name="Hornburger P."/>
            <person name="Mueller R.-W."/>
            <person name="Bruemmer F."/>
            <person name="Labrenz M."/>
            <person name="Spormann A.M."/>
            <person name="Op Den Camp H."/>
            <person name="Overmann J."/>
            <person name="Amann R."/>
            <person name="Jetten M.S.M."/>
            <person name="Mascher T."/>
            <person name="Medema M.H."/>
            <person name="Devos D.P."/>
            <person name="Kaster A.-K."/>
            <person name="Ovreas L."/>
            <person name="Rohde M."/>
            <person name="Galperin M.Y."/>
            <person name="Jogler C."/>
        </authorList>
    </citation>
    <scope>NUCLEOTIDE SEQUENCE [LARGE SCALE GENOMIC DNA]</scope>
    <source>
        <strain evidence="3 4">Pan54</strain>
    </source>
</reference>
<dbReference type="RefSeq" id="WP_165441833.1">
    <property type="nucleotide sequence ID" value="NZ_SJPG01000001.1"/>
</dbReference>
<evidence type="ECO:0000313" key="3">
    <source>
        <dbReference type="EMBL" id="TWT62938.1"/>
    </source>
</evidence>
<dbReference type="PANTHER" id="PTHR34512">
    <property type="entry name" value="CELL SURFACE PROTEIN"/>
    <property type="match status" value="1"/>
</dbReference>
<dbReference type="Proteomes" id="UP000316095">
    <property type="component" value="Unassembled WGS sequence"/>
</dbReference>
<gene>
    <name evidence="3" type="primary">bamB_3</name>
    <name evidence="3" type="ORF">Pan54_36890</name>
</gene>
<dbReference type="SUPFAM" id="SSF50998">
    <property type="entry name" value="Quinoprotein alcohol dehydrogenase-like"/>
    <property type="match status" value="2"/>
</dbReference>
<dbReference type="SMART" id="SM00564">
    <property type="entry name" value="PQQ"/>
    <property type="match status" value="5"/>
</dbReference>
<dbReference type="InterPro" id="IPR018391">
    <property type="entry name" value="PQQ_b-propeller_rpt"/>
</dbReference>
<keyword evidence="4" id="KW-1185">Reference proteome</keyword>
<protein>
    <submittedName>
        <fullName evidence="3">Outer membrane protein assembly factor BamB</fullName>
    </submittedName>
</protein>
<name>A0A5C5XJM7_9PLAN</name>
<accession>A0A5C5XJM7</accession>
<feature type="region of interest" description="Disordered" evidence="1">
    <location>
        <begin position="64"/>
        <end position="83"/>
    </location>
</feature>
<dbReference type="PANTHER" id="PTHR34512:SF30">
    <property type="entry name" value="OUTER MEMBRANE PROTEIN ASSEMBLY FACTOR BAMB"/>
    <property type="match status" value="1"/>
</dbReference>
<feature type="domain" description="Pyrrolo-quinoline quinone repeat" evidence="2">
    <location>
        <begin position="484"/>
        <end position="614"/>
    </location>
</feature>
<evidence type="ECO:0000313" key="4">
    <source>
        <dbReference type="Proteomes" id="UP000316095"/>
    </source>
</evidence>
<dbReference type="InterPro" id="IPR015943">
    <property type="entry name" value="WD40/YVTN_repeat-like_dom_sf"/>
</dbReference>
<comment type="caution">
    <text evidence="3">The sequence shown here is derived from an EMBL/GenBank/DDBJ whole genome shotgun (WGS) entry which is preliminary data.</text>
</comment>
<evidence type="ECO:0000256" key="1">
    <source>
        <dbReference type="SAM" id="MobiDB-lite"/>
    </source>
</evidence>
<proteinExistence type="predicted"/>
<dbReference type="Gene3D" id="2.130.10.10">
    <property type="entry name" value="YVTN repeat-like/Quinoprotein amine dehydrogenase"/>
    <property type="match status" value="2"/>
</dbReference>
<dbReference type="InterPro" id="IPR002372">
    <property type="entry name" value="PQQ_rpt_dom"/>
</dbReference>
<organism evidence="3 4">
    <name type="scientific">Rubinisphaera italica</name>
    <dbReference type="NCBI Taxonomy" id="2527969"/>
    <lineage>
        <taxon>Bacteria</taxon>
        <taxon>Pseudomonadati</taxon>
        <taxon>Planctomycetota</taxon>
        <taxon>Planctomycetia</taxon>
        <taxon>Planctomycetales</taxon>
        <taxon>Planctomycetaceae</taxon>
        <taxon>Rubinisphaera</taxon>
    </lineage>
</organism>
<evidence type="ECO:0000259" key="2">
    <source>
        <dbReference type="Pfam" id="PF13360"/>
    </source>
</evidence>
<dbReference type="Pfam" id="PF13360">
    <property type="entry name" value="PQQ_2"/>
    <property type="match status" value="1"/>
</dbReference>
<dbReference type="InterPro" id="IPR011047">
    <property type="entry name" value="Quinoprotein_ADH-like_sf"/>
</dbReference>